<dbReference type="EMBL" id="ML179194">
    <property type="protein sequence ID" value="THU95703.1"/>
    <property type="molecule type" value="Genomic_DNA"/>
</dbReference>
<proteinExistence type="inferred from homology"/>
<comment type="cofactor">
    <cofactor evidence="1 9">
        <name>heme</name>
        <dbReference type="ChEBI" id="CHEBI:30413"/>
    </cofactor>
</comment>
<keyword evidence="11" id="KW-1185">Reference proteome</keyword>
<evidence type="ECO:0000256" key="8">
    <source>
        <dbReference type="ARBA" id="ARBA00023033"/>
    </source>
</evidence>
<dbReference type="CDD" id="cd11065">
    <property type="entry name" value="CYP64-like"/>
    <property type="match status" value="1"/>
</dbReference>
<dbReference type="InterPro" id="IPR002401">
    <property type="entry name" value="Cyt_P450_E_grp-I"/>
</dbReference>
<keyword evidence="8" id="KW-0503">Monooxygenase</keyword>
<name>A0A4S8M238_DENBC</name>
<evidence type="ECO:0000256" key="4">
    <source>
        <dbReference type="ARBA" id="ARBA00022617"/>
    </source>
</evidence>
<dbReference type="PANTHER" id="PTHR46300:SF7">
    <property type="entry name" value="P450, PUTATIVE (EUROFUNG)-RELATED"/>
    <property type="match status" value="1"/>
</dbReference>
<dbReference type="OrthoDB" id="2789670at2759"/>
<dbReference type="GO" id="GO:0005506">
    <property type="term" value="F:iron ion binding"/>
    <property type="evidence" value="ECO:0007669"/>
    <property type="project" value="InterPro"/>
</dbReference>
<evidence type="ECO:0000256" key="6">
    <source>
        <dbReference type="ARBA" id="ARBA00023002"/>
    </source>
</evidence>
<evidence type="ECO:0000256" key="7">
    <source>
        <dbReference type="ARBA" id="ARBA00023004"/>
    </source>
</evidence>
<evidence type="ECO:0000256" key="9">
    <source>
        <dbReference type="PIRSR" id="PIRSR602401-1"/>
    </source>
</evidence>
<gene>
    <name evidence="10" type="ORF">K435DRAFT_859289</name>
</gene>
<dbReference type="AlphaFoldDB" id="A0A4S8M238"/>
<accession>A0A4S8M238</accession>
<dbReference type="InterPro" id="IPR036396">
    <property type="entry name" value="Cyt_P450_sf"/>
</dbReference>
<evidence type="ECO:0000313" key="10">
    <source>
        <dbReference type="EMBL" id="THU95703.1"/>
    </source>
</evidence>
<sequence>MPSLVDFFFLATFICTIWTIRRRSSGLPLPPGPRRYPIVGNAFQMPQQHEYLTFTSWKQRWGDYFYLKAFNFDFLVLNSYAIAKELLEKRASNFSDRPRFVVSAELVGWNKLTGISPFDSRFKNERRLMAQTVGGRNAEKFWHIEERERRKFLLHLFEEPEKLTELIRRLEGSVILNITHGYSVKTNNDPLVLLAETCMDNFSTSTKVGAFMADLIPAMRFIPEWFPGGGFKRVAREYKKNLRAAVEGPWNFVKAELAAGRARSSFTSQMLTAATEDEELVKTAAFSLYAGGSDTTPTVLSVFFLLMILHPDKQAKAQAEIDALTGGQYLPTLQDRSKLPYTEALMLETLRWRPPAPMGKKEDRPVCYPSQATNSNVGFPHRCMSEDVFEGYRIPEGTICLLNLWAMTRDPEYYTDPMEFKPERFMKDPPELDPRNVVFGFGRRVLLICPGRALADAGVWLTMALVLATYNISKGLDENGNEVDPVVEFLPGTISRIKDFEYTVKPRSEKAVQLVKELQLDYDDPI</sequence>
<evidence type="ECO:0000256" key="5">
    <source>
        <dbReference type="ARBA" id="ARBA00022723"/>
    </source>
</evidence>
<dbReference type="SUPFAM" id="SSF48264">
    <property type="entry name" value="Cytochrome P450"/>
    <property type="match status" value="1"/>
</dbReference>
<dbReference type="Gene3D" id="1.10.630.10">
    <property type="entry name" value="Cytochrome P450"/>
    <property type="match status" value="1"/>
</dbReference>
<keyword evidence="7 9" id="KW-0408">Iron</keyword>
<dbReference type="PANTHER" id="PTHR46300">
    <property type="entry name" value="P450, PUTATIVE (EUROFUNG)-RELATED-RELATED"/>
    <property type="match status" value="1"/>
</dbReference>
<evidence type="ECO:0000313" key="11">
    <source>
        <dbReference type="Proteomes" id="UP000297245"/>
    </source>
</evidence>
<dbReference type="Proteomes" id="UP000297245">
    <property type="component" value="Unassembled WGS sequence"/>
</dbReference>
<reference evidence="10 11" key="1">
    <citation type="journal article" date="2019" name="Nat. Ecol. Evol.">
        <title>Megaphylogeny resolves global patterns of mushroom evolution.</title>
        <authorList>
            <person name="Varga T."/>
            <person name="Krizsan K."/>
            <person name="Foldi C."/>
            <person name="Dima B."/>
            <person name="Sanchez-Garcia M."/>
            <person name="Sanchez-Ramirez S."/>
            <person name="Szollosi G.J."/>
            <person name="Szarkandi J.G."/>
            <person name="Papp V."/>
            <person name="Albert L."/>
            <person name="Andreopoulos W."/>
            <person name="Angelini C."/>
            <person name="Antonin V."/>
            <person name="Barry K.W."/>
            <person name="Bougher N.L."/>
            <person name="Buchanan P."/>
            <person name="Buyck B."/>
            <person name="Bense V."/>
            <person name="Catcheside P."/>
            <person name="Chovatia M."/>
            <person name="Cooper J."/>
            <person name="Damon W."/>
            <person name="Desjardin D."/>
            <person name="Finy P."/>
            <person name="Geml J."/>
            <person name="Haridas S."/>
            <person name="Hughes K."/>
            <person name="Justo A."/>
            <person name="Karasinski D."/>
            <person name="Kautmanova I."/>
            <person name="Kiss B."/>
            <person name="Kocsube S."/>
            <person name="Kotiranta H."/>
            <person name="LaButti K.M."/>
            <person name="Lechner B.E."/>
            <person name="Liimatainen K."/>
            <person name="Lipzen A."/>
            <person name="Lukacs Z."/>
            <person name="Mihaltcheva S."/>
            <person name="Morgado L.N."/>
            <person name="Niskanen T."/>
            <person name="Noordeloos M.E."/>
            <person name="Ohm R.A."/>
            <person name="Ortiz-Santana B."/>
            <person name="Ovrebo C."/>
            <person name="Racz N."/>
            <person name="Riley R."/>
            <person name="Savchenko A."/>
            <person name="Shiryaev A."/>
            <person name="Soop K."/>
            <person name="Spirin V."/>
            <person name="Szebenyi C."/>
            <person name="Tomsovsky M."/>
            <person name="Tulloss R.E."/>
            <person name="Uehling J."/>
            <person name="Grigoriev I.V."/>
            <person name="Vagvolgyi C."/>
            <person name="Papp T."/>
            <person name="Martin F.M."/>
            <person name="Miettinen O."/>
            <person name="Hibbett D.S."/>
            <person name="Nagy L.G."/>
        </authorList>
    </citation>
    <scope>NUCLEOTIDE SEQUENCE [LARGE SCALE GENOMIC DNA]</scope>
    <source>
        <strain evidence="10 11">CBS 962.96</strain>
    </source>
</reference>
<dbReference type="Pfam" id="PF00067">
    <property type="entry name" value="p450"/>
    <property type="match status" value="2"/>
</dbReference>
<comment type="pathway">
    <text evidence="2">Secondary metabolite biosynthesis.</text>
</comment>
<keyword evidence="5 9" id="KW-0479">Metal-binding</keyword>
<evidence type="ECO:0000256" key="2">
    <source>
        <dbReference type="ARBA" id="ARBA00005179"/>
    </source>
</evidence>
<evidence type="ECO:0000256" key="1">
    <source>
        <dbReference type="ARBA" id="ARBA00001971"/>
    </source>
</evidence>
<dbReference type="GO" id="GO:0020037">
    <property type="term" value="F:heme binding"/>
    <property type="evidence" value="ECO:0007669"/>
    <property type="project" value="InterPro"/>
</dbReference>
<dbReference type="PRINTS" id="PR00463">
    <property type="entry name" value="EP450I"/>
</dbReference>
<dbReference type="InterPro" id="IPR001128">
    <property type="entry name" value="Cyt_P450"/>
</dbReference>
<protein>
    <submittedName>
        <fullName evidence="10">Cytochrome P450</fullName>
    </submittedName>
</protein>
<dbReference type="GO" id="GO:0016705">
    <property type="term" value="F:oxidoreductase activity, acting on paired donors, with incorporation or reduction of molecular oxygen"/>
    <property type="evidence" value="ECO:0007669"/>
    <property type="project" value="InterPro"/>
</dbReference>
<keyword evidence="6" id="KW-0560">Oxidoreductase</keyword>
<dbReference type="InterPro" id="IPR050364">
    <property type="entry name" value="Cytochrome_P450_fung"/>
</dbReference>
<comment type="similarity">
    <text evidence="3">Belongs to the cytochrome P450 family.</text>
</comment>
<dbReference type="GO" id="GO:0004497">
    <property type="term" value="F:monooxygenase activity"/>
    <property type="evidence" value="ECO:0007669"/>
    <property type="project" value="UniProtKB-KW"/>
</dbReference>
<feature type="binding site" description="axial binding residue" evidence="9">
    <location>
        <position position="449"/>
    </location>
    <ligand>
        <name>heme</name>
        <dbReference type="ChEBI" id="CHEBI:30413"/>
    </ligand>
    <ligandPart>
        <name>Fe</name>
        <dbReference type="ChEBI" id="CHEBI:18248"/>
    </ligandPart>
</feature>
<keyword evidence="4 9" id="KW-0349">Heme</keyword>
<organism evidence="10 11">
    <name type="scientific">Dendrothele bispora (strain CBS 962.96)</name>
    <dbReference type="NCBI Taxonomy" id="1314807"/>
    <lineage>
        <taxon>Eukaryota</taxon>
        <taxon>Fungi</taxon>
        <taxon>Dikarya</taxon>
        <taxon>Basidiomycota</taxon>
        <taxon>Agaricomycotina</taxon>
        <taxon>Agaricomycetes</taxon>
        <taxon>Agaricomycetidae</taxon>
        <taxon>Agaricales</taxon>
        <taxon>Agaricales incertae sedis</taxon>
        <taxon>Dendrothele</taxon>
    </lineage>
</organism>
<evidence type="ECO:0000256" key="3">
    <source>
        <dbReference type="ARBA" id="ARBA00010617"/>
    </source>
</evidence>